<evidence type="ECO:0000256" key="3">
    <source>
        <dbReference type="ARBA" id="ARBA00023002"/>
    </source>
</evidence>
<protein>
    <submittedName>
        <fullName evidence="6">LLM class flavin-dependent oxidoreductase</fullName>
    </submittedName>
</protein>
<evidence type="ECO:0000313" key="7">
    <source>
        <dbReference type="Proteomes" id="UP000322634"/>
    </source>
</evidence>
<feature type="domain" description="Luciferase-like" evidence="5">
    <location>
        <begin position="17"/>
        <end position="243"/>
    </location>
</feature>
<dbReference type="GO" id="GO:0046306">
    <property type="term" value="P:alkanesulfonate catabolic process"/>
    <property type="evidence" value="ECO:0007669"/>
    <property type="project" value="TreeGrafter"/>
</dbReference>
<evidence type="ECO:0000256" key="2">
    <source>
        <dbReference type="ARBA" id="ARBA00022643"/>
    </source>
</evidence>
<dbReference type="OrthoDB" id="5723200at2"/>
<evidence type="ECO:0000256" key="1">
    <source>
        <dbReference type="ARBA" id="ARBA00022630"/>
    </source>
</evidence>
<proteinExistence type="predicted"/>
<keyword evidence="1" id="KW-0285">Flavoprotein</keyword>
<dbReference type="EMBL" id="VSFF01000002">
    <property type="protein sequence ID" value="TYC17545.1"/>
    <property type="molecule type" value="Genomic_DNA"/>
</dbReference>
<comment type="caution">
    <text evidence="6">The sequence shown here is derived from an EMBL/GenBank/DDBJ whole genome shotgun (WGS) entry which is preliminary data.</text>
</comment>
<keyword evidence="4" id="KW-0503">Monooxygenase</keyword>
<evidence type="ECO:0000313" key="6">
    <source>
        <dbReference type="EMBL" id="TYC17545.1"/>
    </source>
</evidence>
<name>A0A5D0UIV9_9ACTN</name>
<dbReference type="PANTHER" id="PTHR42847:SF4">
    <property type="entry name" value="ALKANESULFONATE MONOOXYGENASE-RELATED"/>
    <property type="match status" value="1"/>
</dbReference>
<sequence length="289" mass="30333">MDIGIGLPGHGPWTDGRLLVEWARRAEARGFAGLATSDRLLWPTPEPLTALAAAAGATSRIKLLTSVVLAPLRTNHLLFAKSAITLDRLAGPHRLRLGLVAGFRRDDFTESGVDYATRGKQFTALLDELAAAGRDDTRTGLIPATPGGPQLLFGGTSAATLDRIAARGAGWVAGTSSVEDIAEFTPRLREAWDAARRTGAPRVVVSAMFALGPNARAAVADAIGPYYAFAGAEWAEHGIATALTTPEQVREAVADFRRAGCDELVFTGNDPDPAQVDLLADALSTELGG</sequence>
<dbReference type="GO" id="GO:0008726">
    <property type="term" value="F:alkanesulfonate monooxygenase activity"/>
    <property type="evidence" value="ECO:0007669"/>
    <property type="project" value="TreeGrafter"/>
</dbReference>
<dbReference type="Proteomes" id="UP000322634">
    <property type="component" value="Unassembled WGS sequence"/>
</dbReference>
<keyword evidence="3" id="KW-0560">Oxidoreductase</keyword>
<gene>
    <name evidence="6" type="ORF">FXF65_06015</name>
</gene>
<keyword evidence="2" id="KW-0288">FMN</keyword>
<dbReference type="PANTHER" id="PTHR42847">
    <property type="entry name" value="ALKANESULFONATE MONOOXYGENASE"/>
    <property type="match status" value="1"/>
</dbReference>
<dbReference type="InterPro" id="IPR050172">
    <property type="entry name" value="SsuD_RutA_monooxygenase"/>
</dbReference>
<dbReference type="SUPFAM" id="SSF51679">
    <property type="entry name" value="Bacterial luciferase-like"/>
    <property type="match status" value="1"/>
</dbReference>
<dbReference type="AlphaFoldDB" id="A0A5D0UIV9"/>
<reference evidence="6 7" key="1">
    <citation type="submission" date="2019-08" db="EMBL/GenBank/DDBJ databases">
        <title>Actinomadura sp. nov. CYP1-5 isolated from mountain soil.</title>
        <authorList>
            <person name="Songsumanus A."/>
            <person name="Kuncharoen N."/>
            <person name="Kudo T."/>
            <person name="Yuki M."/>
            <person name="Igarashi Y."/>
            <person name="Tanasupawat S."/>
        </authorList>
    </citation>
    <scope>NUCLEOTIDE SEQUENCE [LARGE SCALE GENOMIC DNA]</scope>
    <source>
        <strain evidence="6 7">GKU157</strain>
    </source>
</reference>
<evidence type="ECO:0000256" key="4">
    <source>
        <dbReference type="ARBA" id="ARBA00023033"/>
    </source>
</evidence>
<dbReference type="Gene3D" id="3.20.20.30">
    <property type="entry name" value="Luciferase-like domain"/>
    <property type="match status" value="1"/>
</dbReference>
<dbReference type="RefSeq" id="WP_148348688.1">
    <property type="nucleotide sequence ID" value="NZ_JBHSBF010000003.1"/>
</dbReference>
<accession>A0A5D0UIV9</accession>
<dbReference type="InterPro" id="IPR011251">
    <property type="entry name" value="Luciferase-like_dom"/>
</dbReference>
<dbReference type="InterPro" id="IPR036661">
    <property type="entry name" value="Luciferase-like_sf"/>
</dbReference>
<evidence type="ECO:0000259" key="5">
    <source>
        <dbReference type="Pfam" id="PF00296"/>
    </source>
</evidence>
<dbReference type="Pfam" id="PF00296">
    <property type="entry name" value="Bac_luciferase"/>
    <property type="match status" value="1"/>
</dbReference>
<organism evidence="6 7">
    <name type="scientific">Actinomadura syzygii</name>
    <dbReference type="NCBI Taxonomy" id="1427538"/>
    <lineage>
        <taxon>Bacteria</taxon>
        <taxon>Bacillati</taxon>
        <taxon>Actinomycetota</taxon>
        <taxon>Actinomycetes</taxon>
        <taxon>Streptosporangiales</taxon>
        <taxon>Thermomonosporaceae</taxon>
        <taxon>Actinomadura</taxon>
    </lineage>
</organism>
<keyword evidence="7" id="KW-1185">Reference proteome</keyword>